<keyword evidence="5" id="KW-1133">Transmembrane helix</keyword>
<keyword evidence="4" id="KW-0456">Lyase</keyword>
<dbReference type="GO" id="GO:0042732">
    <property type="term" value="P:D-xylose metabolic process"/>
    <property type="evidence" value="ECO:0007669"/>
    <property type="project" value="InterPro"/>
</dbReference>
<dbReference type="InterPro" id="IPR001509">
    <property type="entry name" value="Epimerase_deHydtase"/>
</dbReference>
<dbReference type="AlphaFoldDB" id="A0A7T3V624"/>
<sequence length="391" mass="43536">MWTENKVFKEDLDYCVNASFIPWADFNDKTFLVTGATGLIGYTFTCALLYQSITKESRIKVLALVRDLEKAKAQYKEVLADGVPLTFVQGSVDKLPEINEKIDYIMHGACPTASAFFTEHPVETIKTIIDGTDNMLNLAKDKKVNAMVHLSSMEVFGEITDKRKLSEDDLGKIDLTSSRSSYPEAKRLAENLCASYASEYKVPVRVARLVQTFGPGVKYEDNRVFAYMMRCALENKNIELKTAGTKENSYLYTMDAVTAILTLLAKGEIGKTYNVANEDTYCSVKDMGMLVLKTFGKDNLEVKTNVGNETTTQIYSLPKFNESGNRCNKESVMNGKNITCSNVFKDALSANTGFRPDGYLNVDTAILKDLGWKAVINLSTAYKNTAESLEK</sequence>
<evidence type="ECO:0000256" key="4">
    <source>
        <dbReference type="ARBA" id="ARBA00023239"/>
    </source>
</evidence>
<evidence type="ECO:0000256" key="5">
    <source>
        <dbReference type="SAM" id="Phobius"/>
    </source>
</evidence>
<reference evidence="7 8" key="1">
    <citation type="submission" date="2020-11" db="EMBL/GenBank/DDBJ databases">
        <title>Treponema Peruensis nv. sp., first commensal Treponema isolated from human feces.</title>
        <authorList>
            <person name="Belkhou C."/>
            <person name="Raes J."/>
        </authorList>
    </citation>
    <scope>NUCLEOTIDE SEQUENCE [LARGE SCALE GENOMIC DNA]</scope>
    <source>
        <strain evidence="7 8">RCC2812</strain>
    </source>
</reference>
<keyword evidence="8" id="KW-1185">Reference proteome</keyword>
<feature type="domain" description="NAD-dependent epimerase/dehydratase" evidence="6">
    <location>
        <begin position="32"/>
        <end position="276"/>
    </location>
</feature>
<dbReference type="GO" id="GO:0005737">
    <property type="term" value="C:cytoplasm"/>
    <property type="evidence" value="ECO:0007669"/>
    <property type="project" value="TreeGrafter"/>
</dbReference>
<proteinExistence type="predicted"/>
<keyword evidence="5" id="KW-0812">Transmembrane</keyword>
<evidence type="ECO:0000256" key="3">
    <source>
        <dbReference type="ARBA" id="ARBA00023027"/>
    </source>
</evidence>
<gene>
    <name evidence="7" type="ORF">IWA51_06005</name>
</gene>
<keyword evidence="5" id="KW-0472">Membrane</keyword>
<dbReference type="KEGG" id="tper:IWA51_06005"/>
<dbReference type="InterPro" id="IPR044516">
    <property type="entry name" value="UXS-like"/>
</dbReference>
<dbReference type="GO" id="GO:0070403">
    <property type="term" value="F:NAD+ binding"/>
    <property type="evidence" value="ECO:0007669"/>
    <property type="project" value="InterPro"/>
</dbReference>
<evidence type="ECO:0000313" key="8">
    <source>
        <dbReference type="Proteomes" id="UP000595224"/>
    </source>
</evidence>
<comment type="cofactor">
    <cofactor evidence="1">
        <name>NAD(+)</name>
        <dbReference type="ChEBI" id="CHEBI:57540"/>
    </cofactor>
</comment>
<protein>
    <submittedName>
        <fullName evidence="7">NAD-dependent epimerase/dehydratase family protein</fullName>
    </submittedName>
</protein>
<dbReference type="Gene3D" id="3.40.50.720">
    <property type="entry name" value="NAD(P)-binding Rossmann-like Domain"/>
    <property type="match status" value="1"/>
</dbReference>
<keyword evidence="3" id="KW-0520">NAD</keyword>
<accession>A0A7T3V624</accession>
<organism evidence="7 8">
    <name type="scientific">Treponema peruense</name>
    <dbReference type="NCBI Taxonomy" id="2787628"/>
    <lineage>
        <taxon>Bacteria</taxon>
        <taxon>Pseudomonadati</taxon>
        <taxon>Spirochaetota</taxon>
        <taxon>Spirochaetia</taxon>
        <taxon>Spirochaetales</taxon>
        <taxon>Treponemataceae</taxon>
        <taxon>Treponema</taxon>
    </lineage>
</organism>
<dbReference type="PANTHER" id="PTHR43078:SF6">
    <property type="entry name" value="UDP-GLUCURONIC ACID DECARBOXYLASE 1"/>
    <property type="match status" value="1"/>
</dbReference>
<dbReference type="EMBL" id="CP064936">
    <property type="protein sequence ID" value="QQA02128.1"/>
    <property type="molecule type" value="Genomic_DNA"/>
</dbReference>
<keyword evidence="2" id="KW-0210">Decarboxylase</keyword>
<dbReference type="PANTHER" id="PTHR43078">
    <property type="entry name" value="UDP-GLUCURONIC ACID DECARBOXYLASE-RELATED"/>
    <property type="match status" value="1"/>
</dbReference>
<evidence type="ECO:0000256" key="1">
    <source>
        <dbReference type="ARBA" id="ARBA00001911"/>
    </source>
</evidence>
<dbReference type="InterPro" id="IPR036291">
    <property type="entry name" value="NAD(P)-bd_dom_sf"/>
</dbReference>
<name>A0A7T3V624_9SPIR</name>
<dbReference type="SUPFAM" id="SSF51735">
    <property type="entry name" value="NAD(P)-binding Rossmann-fold domains"/>
    <property type="match status" value="1"/>
</dbReference>
<evidence type="ECO:0000313" key="7">
    <source>
        <dbReference type="EMBL" id="QQA02128.1"/>
    </source>
</evidence>
<dbReference type="GO" id="GO:0048040">
    <property type="term" value="F:UDP-glucuronate decarboxylase activity"/>
    <property type="evidence" value="ECO:0007669"/>
    <property type="project" value="TreeGrafter"/>
</dbReference>
<dbReference type="Pfam" id="PF01370">
    <property type="entry name" value="Epimerase"/>
    <property type="match status" value="1"/>
</dbReference>
<dbReference type="Proteomes" id="UP000595224">
    <property type="component" value="Chromosome"/>
</dbReference>
<feature type="transmembrane region" description="Helical" evidence="5">
    <location>
        <begin position="31"/>
        <end position="50"/>
    </location>
</feature>
<evidence type="ECO:0000259" key="6">
    <source>
        <dbReference type="Pfam" id="PF01370"/>
    </source>
</evidence>
<dbReference type="RefSeq" id="WP_198443590.1">
    <property type="nucleotide sequence ID" value="NZ_CBCSHE010000006.1"/>
</dbReference>
<evidence type="ECO:0000256" key="2">
    <source>
        <dbReference type="ARBA" id="ARBA00022793"/>
    </source>
</evidence>